<dbReference type="EMBL" id="RDQH01000328">
    <property type="protein sequence ID" value="RXI06298.1"/>
    <property type="molecule type" value="Genomic_DNA"/>
</dbReference>
<keyword evidence="2" id="KW-0378">Hydrolase</keyword>
<comment type="caution">
    <text evidence="4">The sequence shown here is derived from an EMBL/GenBank/DDBJ whole genome shotgun (WGS) entry which is preliminary data.</text>
</comment>
<proteinExistence type="predicted"/>
<evidence type="ECO:0000256" key="1">
    <source>
        <dbReference type="ARBA" id="ARBA00022741"/>
    </source>
</evidence>
<gene>
    <name evidence="4" type="ORF">DVH24_018340</name>
</gene>
<dbReference type="PANTHER" id="PTHR43146:SF1">
    <property type="entry name" value="CANCER-RELATED NUCLEOSIDE-TRIPHOSPHATASE"/>
    <property type="match status" value="1"/>
</dbReference>
<evidence type="ECO:0000256" key="3">
    <source>
        <dbReference type="ARBA" id="ARBA00022840"/>
    </source>
</evidence>
<reference evidence="4 5" key="1">
    <citation type="submission" date="2018-10" db="EMBL/GenBank/DDBJ databases">
        <title>A high-quality apple genome assembly.</title>
        <authorList>
            <person name="Hu J."/>
        </authorList>
    </citation>
    <scope>NUCLEOTIDE SEQUENCE [LARGE SCALE GENOMIC DNA]</scope>
    <source>
        <strain evidence="5">cv. HFTH1</strain>
        <tissue evidence="4">Young leaf</tissue>
    </source>
</reference>
<dbReference type="GO" id="GO:0017111">
    <property type="term" value="F:ribonucleoside triphosphate phosphatase activity"/>
    <property type="evidence" value="ECO:0007669"/>
    <property type="project" value="InterPro"/>
</dbReference>
<keyword evidence="3" id="KW-0067">ATP-binding</keyword>
<accession>A0A498KF98</accession>
<sequence>MSLFETLKSSNPSLKIRGFFYTSEVRERSERVGFQSLRWPTVGKYKVDVESFESLALPELQVG</sequence>
<dbReference type="STRING" id="3750.A0A498KF98"/>
<dbReference type="PANTHER" id="PTHR43146">
    <property type="entry name" value="CANCER-RELATED NUCLEOSIDE-TRIPHOSPHATASE"/>
    <property type="match status" value="1"/>
</dbReference>
<organism evidence="4 5">
    <name type="scientific">Malus domestica</name>
    <name type="common">Apple</name>
    <name type="synonym">Pyrus malus</name>
    <dbReference type="NCBI Taxonomy" id="3750"/>
    <lineage>
        <taxon>Eukaryota</taxon>
        <taxon>Viridiplantae</taxon>
        <taxon>Streptophyta</taxon>
        <taxon>Embryophyta</taxon>
        <taxon>Tracheophyta</taxon>
        <taxon>Spermatophyta</taxon>
        <taxon>Magnoliopsida</taxon>
        <taxon>eudicotyledons</taxon>
        <taxon>Gunneridae</taxon>
        <taxon>Pentapetalae</taxon>
        <taxon>rosids</taxon>
        <taxon>fabids</taxon>
        <taxon>Rosales</taxon>
        <taxon>Rosaceae</taxon>
        <taxon>Amygdaloideae</taxon>
        <taxon>Maleae</taxon>
        <taxon>Malus</taxon>
    </lineage>
</organism>
<dbReference type="AlphaFoldDB" id="A0A498KF98"/>
<dbReference type="Gene3D" id="3.40.50.300">
    <property type="entry name" value="P-loop containing nucleotide triphosphate hydrolases"/>
    <property type="match status" value="1"/>
</dbReference>
<name>A0A498KF98_MALDO</name>
<dbReference type="InterPro" id="IPR004948">
    <property type="entry name" value="Nuc-triphosphatase_THEP1"/>
</dbReference>
<protein>
    <submittedName>
        <fullName evidence="4">Uncharacterized protein</fullName>
    </submittedName>
</protein>
<evidence type="ECO:0000313" key="5">
    <source>
        <dbReference type="Proteomes" id="UP000290289"/>
    </source>
</evidence>
<evidence type="ECO:0000313" key="4">
    <source>
        <dbReference type="EMBL" id="RXI06298.1"/>
    </source>
</evidence>
<evidence type="ECO:0000256" key="2">
    <source>
        <dbReference type="ARBA" id="ARBA00022801"/>
    </source>
</evidence>
<dbReference type="Proteomes" id="UP000290289">
    <property type="component" value="Chromosome 2"/>
</dbReference>
<keyword evidence="1" id="KW-0547">Nucleotide-binding</keyword>
<keyword evidence="5" id="KW-1185">Reference proteome</keyword>
<dbReference type="GO" id="GO:0005524">
    <property type="term" value="F:ATP binding"/>
    <property type="evidence" value="ECO:0007669"/>
    <property type="project" value="UniProtKB-KW"/>
</dbReference>
<dbReference type="InterPro" id="IPR027417">
    <property type="entry name" value="P-loop_NTPase"/>
</dbReference>